<reference evidence="2 3" key="1">
    <citation type="submission" date="2006-07" db="EMBL/GenBank/DDBJ databases">
        <title>Annotation of the draft genome assembly of Chlorobium ferroxidans DSM 13031.</title>
        <authorList>
            <consortium name="US DOE Joint Genome Institute (JGI-ORNL)"/>
            <person name="Larimer F."/>
            <person name="Land M."/>
            <person name="Hauser L."/>
        </authorList>
    </citation>
    <scope>NUCLEOTIDE SEQUENCE [LARGE SCALE GENOMIC DNA]</scope>
    <source>
        <strain evidence="2 3">DSM 13031</strain>
    </source>
</reference>
<dbReference type="EMBL" id="AASE01000012">
    <property type="protein sequence ID" value="EAT58810.1"/>
    <property type="molecule type" value="Genomic_DNA"/>
</dbReference>
<proteinExistence type="predicted"/>
<keyword evidence="3" id="KW-1185">Reference proteome</keyword>
<dbReference type="RefSeq" id="WP_006366522.1">
    <property type="nucleotide sequence ID" value="NZ_AASE01000012.1"/>
</dbReference>
<keyword evidence="1" id="KW-0472">Membrane</keyword>
<comment type="caution">
    <text evidence="2">The sequence shown here is derived from an EMBL/GenBank/DDBJ whole genome shotgun (WGS) entry which is preliminary data.</text>
</comment>
<dbReference type="Proteomes" id="UP000004162">
    <property type="component" value="Unassembled WGS sequence"/>
</dbReference>
<name>Q0YRA2_9CHLB</name>
<protein>
    <submittedName>
        <fullName evidence="2">Uncharacterized protein</fullName>
    </submittedName>
</protein>
<dbReference type="AlphaFoldDB" id="Q0YRA2"/>
<evidence type="ECO:0000313" key="3">
    <source>
        <dbReference type="Proteomes" id="UP000004162"/>
    </source>
</evidence>
<evidence type="ECO:0000256" key="1">
    <source>
        <dbReference type="SAM" id="Phobius"/>
    </source>
</evidence>
<reference evidence="2 3" key="2">
    <citation type="submission" date="2006-07" db="EMBL/GenBank/DDBJ databases">
        <title>Sequencing of the draft genome and assembly of Chlorobium ferroxidans DSM 13031.</title>
        <authorList>
            <consortium name="US DOE Joint Genome Institute (JGI-PGF)"/>
            <person name="Copeland A."/>
            <person name="Lucas S."/>
            <person name="Lapidus A."/>
            <person name="Barry K."/>
            <person name="Glavina del Rio T."/>
            <person name="Dalin E."/>
            <person name="Tice H."/>
            <person name="Bruce D."/>
            <person name="Pitluck S."/>
            <person name="Richardson P."/>
        </authorList>
    </citation>
    <scope>NUCLEOTIDE SEQUENCE [LARGE SCALE GENOMIC DNA]</scope>
    <source>
        <strain evidence="2 3">DSM 13031</strain>
    </source>
</reference>
<organism evidence="2 3">
    <name type="scientific">Chlorobium ferrooxidans DSM 13031</name>
    <dbReference type="NCBI Taxonomy" id="377431"/>
    <lineage>
        <taxon>Bacteria</taxon>
        <taxon>Pseudomonadati</taxon>
        <taxon>Chlorobiota</taxon>
        <taxon>Chlorobiia</taxon>
        <taxon>Chlorobiales</taxon>
        <taxon>Chlorobiaceae</taxon>
        <taxon>Chlorobium/Pelodictyon group</taxon>
        <taxon>Chlorobium</taxon>
    </lineage>
</organism>
<keyword evidence="1" id="KW-0812">Transmembrane</keyword>
<accession>Q0YRA2</accession>
<gene>
    <name evidence="2" type="ORF">CferDRAFT_0784</name>
</gene>
<evidence type="ECO:0000313" key="2">
    <source>
        <dbReference type="EMBL" id="EAT58810.1"/>
    </source>
</evidence>
<feature type="transmembrane region" description="Helical" evidence="1">
    <location>
        <begin position="34"/>
        <end position="55"/>
    </location>
</feature>
<keyword evidence="1" id="KW-1133">Transmembrane helix</keyword>
<sequence>MGFNIEEIQDALLQSKTLKVAVPTVLLAPIAMPFVHALAGLAVAGLTVAAAGSLIGKASGALSDMIPLAEKQDDAEDY</sequence>